<dbReference type="GO" id="GO:0046872">
    <property type="term" value="F:metal ion binding"/>
    <property type="evidence" value="ECO:0007669"/>
    <property type="project" value="UniProtKB-KW"/>
</dbReference>
<keyword evidence="7" id="KW-0408">Iron</keyword>
<feature type="transmembrane region" description="Helical" evidence="12">
    <location>
        <begin position="185"/>
        <end position="204"/>
    </location>
</feature>
<protein>
    <submittedName>
        <fullName evidence="13">COX15/CtaA family protein</fullName>
    </submittedName>
</protein>
<dbReference type="PANTHER" id="PTHR35457:SF1">
    <property type="entry name" value="HEME A SYNTHASE"/>
    <property type="match status" value="1"/>
</dbReference>
<evidence type="ECO:0000256" key="9">
    <source>
        <dbReference type="ARBA" id="ARBA00023136"/>
    </source>
</evidence>
<evidence type="ECO:0000256" key="5">
    <source>
        <dbReference type="ARBA" id="ARBA00022989"/>
    </source>
</evidence>
<accession>A0ABD5QAI0</accession>
<keyword evidence="5 12" id="KW-1133">Transmembrane helix</keyword>
<keyword evidence="10" id="KW-1015">Disulfide bond</keyword>
<evidence type="ECO:0000256" key="7">
    <source>
        <dbReference type="ARBA" id="ARBA00023004"/>
    </source>
</evidence>
<sequence length="214" mass="24146">MNRWRNPIRWESDLYFCHHRFNKPHCNLGSPHQPIYGSKVNELELPAKDDFRNSSGVRAHRQPDAGSGVYRDASRRLYECNRCGLFCPDWPTCYGTWVLFLQPDIIANSPYSALQIFAEWAHRGLAMTAGLFIAGTAVGLWIVYPDDTLVKWSATTALVLLPVQVLLGGLTITENLKPIIITTHLGVTTLILLSLLTTVLTAYLRNRRVQKPTV</sequence>
<feature type="transmembrane region" description="Helical" evidence="12">
    <location>
        <begin position="124"/>
        <end position="144"/>
    </location>
</feature>
<organism evidence="13 14">
    <name type="scientific">Saliphagus infecundisoli</name>
    <dbReference type="NCBI Taxonomy" id="1849069"/>
    <lineage>
        <taxon>Archaea</taxon>
        <taxon>Methanobacteriati</taxon>
        <taxon>Methanobacteriota</taxon>
        <taxon>Stenosarchaea group</taxon>
        <taxon>Halobacteria</taxon>
        <taxon>Halobacteriales</taxon>
        <taxon>Natrialbaceae</taxon>
        <taxon>Saliphagus</taxon>
    </lineage>
</organism>
<keyword evidence="9 12" id="KW-0472">Membrane</keyword>
<name>A0ABD5QAI0_9EURY</name>
<keyword evidence="14" id="KW-1185">Reference proteome</keyword>
<keyword evidence="6" id="KW-0560">Oxidoreductase</keyword>
<dbReference type="Pfam" id="PF02628">
    <property type="entry name" value="COX15-CtaA"/>
    <property type="match status" value="1"/>
</dbReference>
<comment type="subcellular location">
    <subcellularLocation>
        <location evidence="1">Membrane</location>
        <topology evidence="1">Multi-pass membrane protein</topology>
    </subcellularLocation>
</comment>
<keyword evidence="8" id="KW-0350">Heme biosynthesis</keyword>
<feature type="transmembrane region" description="Helical" evidence="12">
    <location>
        <begin position="150"/>
        <end position="173"/>
    </location>
</feature>
<reference evidence="13 14" key="1">
    <citation type="journal article" date="2019" name="Int. J. Syst. Evol. Microbiol.">
        <title>The Global Catalogue of Microorganisms (GCM) 10K type strain sequencing project: providing services to taxonomists for standard genome sequencing and annotation.</title>
        <authorList>
            <consortium name="The Broad Institute Genomics Platform"/>
            <consortium name="The Broad Institute Genome Sequencing Center for Infectious Disease"/>
            <person name="Wu L."/>
            <person name="Ma J."/>
        </authorList>
    </citation>
    <scope>NUCLEOTIDE SEQUENCE [LARGE SCALE GENOMIC DNA]</scope>
    <source>
        <strain evidence="13 14">CGMCC 1.15824</strain>
    </source>
</reference>
<evidence type="ECO:0000256" key="2">
    <source>
        <dbReference type="ARBA" id="ARBA00022475"/>
    </source>
</evidence>
<proteinExistence type="predicted"/>
<keyword evidence="2" id="KW-1003">Cell membrane</keyword>
<gene>
    <name evidence="13" type="ORF">ACFPFO_03075</name>
</gene>
<keyword evidence="3 12" id="KW-0812">Transmembrane</keyword>
<dbReference type="Proteomes" id="UP001595925">
    <property type="component" value="Unassembled WGS sequence"/>
</dbReference>
<dbReference type="InterPro" id="IPR050450">
    <property type="entry name" value="COX15/CtaA_HemeA_synthase"/>
</dbReference>
<evidence type="ECO:0000256" key="8">
    <source>
        <dbReference type="ARBA" id="ARBA00023133"/>
    </source>
</evidence>
<dbReference type="GO" id="GO:0006783">
    <property type="term" value="P:heme biosynthetic process"/>
    <property type="evidence" value="ECO:0007669"/>
    <property type="project" value="UniProtKB-KW"/>
</dbReference>
<evidence type="ECO:0000313" key="13">
    <source>
        <dbReference type="EMBL" id="MFC4986770.1"/>
    </source>
</evidence>
<dbReference type="GO" id="GO:0016020">
    <property type="term" value="C:membrane"/>
    <property type="evidence" value="ECO:0007669"/>
    <property type="project" value="UniProtKB-SubCell"/>
</dbReference>
<evidence type="ECO:0000256" key="3">
    <source>
        <dbReference type="ARBA" id="ARBA00022692"/>
    </source>
</evidence>
<evidence type="ECO:0000313" key="14">
    <source>
        <dbReference type="Proteomes" id="UP001595925"/>
    </source>
</evidence>
<evidence type="ECO:0000256" key="1">
    <source>
        <dbReference type="ARBA" id="ARBA00004141"/>
    </source>
</evidence>
<evidence type="ECO:0000256" key="4">
    <source>
        <dbReference type="ARBA" id="ARBA00022723"/>
    </source>
</evidence>
<keyword evidence="4" id="KW-0479">Metal-binding</keyword>
<dbReference type="RefSeq" id="WP_224829585.1">
    <property type="nucleotide sequence ID" value="NZ_JBHSJG010000009.1"/>
</dbReference>
<dbReference type="PANTHER" id="PTHR35457">
    <property type="entry name" value="HEME A SYNTHASE"/>
    <property type="match status" value="1"/>
</dbReference>
<dbReference type="AlphaFoldDB" id="A0ABD5QAI0"/>
<dbReference type="InterPro" id="IPR003780">
    <property type="entry name" value="COX15/CtaA_fam"/>
</dbReference>
<evidence type="ECO:0000256" key="10">
    <source>
        <dbReference type="ARBA" id="ARBA00023157"/>
    </source>
</evidence>
<comment type="pathway">
    <text evidence="11">Porphyrin-containing compound metabolism.</text>
</comment>
<evidence type="ECO:0000256" key="12">
    <source>
        <dbReference type="SAM" id="Phobius"/>
    </source>
</evidence>
<evidence type="ECO:0000256" key="6">
    <source>
        <dbReference type="ARBA" id="ARBA00023002"/>
    </source>
</evidence>
<dbReference type="GO" id="GO:0016491">
    <property type="term" value="F:oxidoreductase activity"/>
    <property type="evidence" value="ECO:0007669"/>
    <property type="project" value="UniProtKB-KW"/>
</dbReference>
<evidence type="ECO:0000256" key="11">
    <source>
        <dbReference type="ARBA" id="ARBA00023444"/>
    </source>
</evidence>
<comment type="caution">
    <text evidence="13">The sequence shown here is derived from an EMBL/GenBank/DDBJ whole genome shotgun (WGS) entry which is preliminary data.</text>
</comment>
<dbReference type="EMBL" id="JBHSJG010000009">
    <property type="protein sequence ID" value="MFC4986770.1"/>
    <property type="molecule type" value="Genomic_DNA"/>
</dbReference>